<dbReference type="GO" id="GO:0072546">
    <property type="term" value="C:EMC complex"/>
    <property type="evidence" value="ECO:0007669"/>
    <property type="project" value="InterPro"/>
</dbReference>
<keyword evidence="5" id="KW-0256">Endoplasmic reticulum</keyword>
<evidence type="ECO:0000313" key="9">
    <source>
        <dbReference type="EMBL" id="KAF5941569.1"/>
    </source>
</evidence>
<dbReference type="GO" id="GO:0034975">
    <property type="term" value="P:protein folding in endoplasmic reticulum"/>
    <property type="evidence" value="ECO:0007669"/>
    <property type="project" value="TreeGrafter"/>
</dbReference>
<keyword evidence="7 8" id="KW-0472">Membrane</keyword>
<dbReference type="InterPro" id="IPR029008">
    <property type="entry name" value="EMC6-like"/>
</dbReference>
<organism evidence="9 10">
    <name type="scientific">Camellia sinensis</name>
    <name type="common">Tea plant</name>
    <name type="synonym">Thea sinensis</name>
    <dbReference type="NCBI Taxonomy" id="4442"/>
    <lineage>
        <taxon>Eukaryota</taxon>
        <taxon>Viridiplantae</taxon>
        <taxon>Streptophyta</taxon>
        <taxon>Embryophyta</taxon>
        <taxon>Tracheophyta</taxon>
        <taxon>Spermatophyta</taxon>
        <taxon>Magnoliopsida</taxon>
        <taxon>eudicotyledons</taxon>
        <taxon>Gunneridae</taxon>
        <taxon>Pentapetalae</taxon>
        <taxon>asterids</taxon>
        <taxon>Ericales</taxon>
        <taxon>Theaceae</taxon>
        <taxon>Camellia</taxon>
    </lineage>
</organism>
<dbReference type="EMBL" id="JACBKZ010000009">
    <property type="protein sequence ID" value="KAF5941569.1"/>
    <property type="molecule type" value="Genomic_DNA"/>
</dbReference>
<evidence type="ECO:0000256" key="1">
    <source>
        <dbReference type="ARBA" id="ARBA00004477"/>
    </source>
</evidence>
<evidence type="ECO:0000256" key="8">
    <source>
        <dbReference type="SAM" id="Phobius"/>
    </source>
</evidence>
<comment type="similarity">
    <text evidence="2">Belongs to the EMC6 family.</text>
</comment>
<proteinExistence type="inferred from homology"/>
<gene>
    <name evidence="9" type="ORF">HYC85_019211</name>
</gene>
<keyword evidence="6 8" id="KW-1133">Transmembrane helix</keyword>
<comment type="subcellular location">
    <subcellularLocation>
        <location evidence="1">Endoplasmic reticulum membrane</location>
        <topology evidence="1">Multi-pass membrane protein</topology>
    </subcellularLocation>
</comment>
<accession>A0A7J7GL71</accession>
<evidence type="ECO:0000256" key="7">
    <source>
        <dbReference type="ARBA" id="ARBA00023136"/>
    </source>
</evidence>
<dbReference type="PANTHER" id="PTHR20994">
    <property type="entry name" value="ER MEMBRANE PROTEIN COMPLEX SUBUNIT 6"/>
    <property type="match status" value="1"/>
</dbReference>
<feature type="transmembrane region" description="Helical" evidence="8">
    <location>
        <begin position="62"/>
        <end position="82"/>
    </location>
</feature>
<evidence type="ECO:0000256" key="4">
    <source>
        <dbReference type="ARBA" id="ARBA00022692"/>
    </source>
</evidence>
<keyword evidence="4 8" id="KW-0812">Transmembrane</keyword>
<reference evidence="10" key="1">
    <citation type="journal article" date="2020" name="Nat. Commun.">
        <title>Genome assembly of wild tea tree DASZ reveals pedigree and selection history of tea varieties.</title>
        <authorList>
            <person name="Zhang W."/>
            <person name="Zhang Y."/>
            <person name="Qiu H."/>
            <person name="Guo Y."/>
            <person name="Wan H."/>
            <person name="Zhang X."/>
            <person name="Scossa F."/>
            <person name="Alseekh S."/>
            <person name="Zhang Q."/>
            <person name="Wang P."/>
            <person name="Xu L."/>
            <person name="Schmidt M.H."/>
            <person name="Jia X."/>
            <person name="Li D."/>
            <person name="Zhu A."/>
            <person name="Guo F."/>
            <person name="Chen W."/>
            <person name="Ni D."/>
            <person name="Usadel B."/>
            <person name="Fernie A.R."/>
            <person name="Wen W."/>
        </authorList>
    </citation>
    <scope>NUCLEOTIDE SEQUENCE [LARGE SCALE GENOMIC DNA]</scope>
    <source>
        <strain evidence="10">cv. G240</strain>
    </source>
</reference>
<name>A0A7J7GL71_CAMSI</name>
<evidence type="ECO:0000313" key="10">
    <source>
        <dbReference type="Proteomes" id="UP000593564"/>
    </source>
</evidence>
<evidence type="ECO:0000256" key="5">
    <source>
        <dbReference type="ARBA" id="ARBA00022824"/>
    </source>
</evidence>
<protein>
    <recommendedName>
        <fullName evidence="3">ER membrane protein complex subunit 6</fullName>
    </recommendedName>
</protein>
<dbReference type="Pfam" id="PF07019">
    <property type="entry name" value="EMC6"/>
    <property type="match status" value="1"/>
</dbReference>
<feature type="transmembrane region" description="Helical" evidence="8">
    <location>
        <begin position="37"/>
        <end position="56"/>
    </location>
</feature>
<sequence length="159" mass="17523">MGGHDDSGSSEKKSIGVANDVPTLNAENMRNNMKAVYYCRTFMCIIGGVVAGILGFTGLTGFIFYFLVMAITSVGLIAKAGFSIHSYFDSWNQIIFDGILGGLMVRFSINFQLFISSLFLKMFPLILTLKTLISLMHKILHFLTYLLLFSNPPPPPPPS</sequence>
<evidence type="ECO:0000256" key="6">
    <source>
        <dbReference type="ARBA" id="ARBA00022989"/>
    </source>
</evidence>
<comment type="caution">
    <text evidence="9">The sequence shown here is derived from an EMBL/GenBank/DDBJ whole genome shotgun (WGS) entry which is preliminary data.</text>
</comment>
<dbReference type="PANTHER" id="PTHR20994:SF0">
    <property type="entry name" value="ER MEMBRANE PROTEIN COMPLEX SUBUNIT 6"/>
    <property type="match status" value="1"/>
</dbReference>
<dbReference type="GO" id="GO:0000045">
    <property type="term" value="P:autophagosome assembly"/>
    <property type="evidence" value="ECO:0007669"/>
    <property type="project" value="TreeGrafter"/>
</dbReference>
<dbReference type="Proteomes" id="UP000593564">
    <property type="component" value="Unassembled WGS sequence"/>
</dbReference>
<dbReference type="InterPro" id="IPR008504">
    <property type="entry name" value="Emc6"/>
</dbReference>
<dbReference type="AlphaFoldDB" id="A0A7J7GL71"/>
<keyword evidence="10" id="KW-1185">Reference proteome</keyword>
<reference evidence="9 10" key="2">
    <citation type="submission" date="2020-07" db="EMBL/GenBank/DDBJ databases">
        <title>Genome assembly of wild tea tree DASZ reveals pedigree and selection history of tea varieties.</title>
        <authorList>
            <person name="Zhang W."/>
        </authorList>
    </citation>
    <scope>NUCLEOTIDE SEQUENCE [LARGE SCALE GENOMIC DNA]</scope>
    <source>
        <strain evidence="10">cv. G240</strain>
        <tissue evidence="9">Leaf</tissue>
    </source>
</reference>
<evidence type="ECO:0000256" key="2">
    <source>
        <dbReference type="ARBA" id="ARBA00009436"/>
    </source>
</evidence>
<evidence type="ECO:0000256" key="3">
    <source>
        <dbReference type="ARBA" id="ARBA00020827"/>
    </source>
</evidence>